<dbReference type="FunFam" id="2.40.50.140:FF:000159">
    <property type="entry name" value="rRNA biogenesis protein rrp5"/>
    <property type="match status" value="1"/>
</dbReference>
<protein>
    <submittedName>
        <fullName evidence="7">Rrp5p</fullName>
    </submittedName>
</protein>
<evidence type="ECO:0000313" key="8">
    <source>
        <dbReference type="Proteomes" id="UP000189580"/>
    </source>
</evidence>
<keyword evidence="2" id="KW-0698">rRNA processing</keyword>
<proteinExistence type="predicted"/>
<feature type="domain" description="S1 motif" evidence="6">
    <location>
        <begin position="1"/>
        <end position="69"/>
    </location>
</feature>
<evidence type="ECO:0000256" key="1">
    <source>
        <dbReference type="ARBA" id="ARBA00004604"/>
    </source>
</evidence>
<dbReference type="Gene3D" id="2.40.50.140">
    <property type="entry name" value="Nucleic acid-binding proteins"/>
    <property type="match status" value="8"/>
</dbReference>
<dbReference type="GO" id="GO:0032040">
    <property type="term" value="C:small-subunit processome"/>
    <property type="evidence" value="ECO:0007669"/>
    <property type="project" value="TreeGrafter"/>
</dbReference>
<dbReference type="AlphaFoldDB" id="A0A167C4U7"/>
<dbReference type="Pfam" id="PF23231">
    <property type="entry name" value="HAT_Syf1_CNRKL1_C"/>
    <property type="match status" value="1"/>
</dbReference>
<dbReference type="InterPro" id="IPR057302">
    <property type="entry name" value="Rrp5_S1"/>
</dbReference>
<dbReference type="SMART" id="SM00386">
    <property type="entry name" value="HAT"/>
    <property type="match status" value="6"/>
</dbReference>
<dbReference type="PROSITE" id="PS50126">
    <property type="entry name" value="S1"/>
    <property type="match status" value="8"/>
</dbReference>
<dbReference type="SUPFAM" id="SSF50249">
    <property type="entry name" value="Nucleic acid-binding proteins"/>
    <property type="match status" value="8"/>
</dbReference>
<keyword evidence="4" id="KW-0539">Nucleus</keyword>
<dbReference type="InterPro" id="IPR055430">
    <property type="entry name" value="HAT_Syf1_CNRKL1_C"/>
</dbReference>
<evidence type="ECO:0000256" key="5">
    <source>
        <dbReference type="SAM" id="MobiDB-lite"/>
    </source>
</evidence>
<organism evidence="7 8">
    <name type="scientific">Sugiyamaella lignohabitans</name>
    <dbReference type="NCBI Taxonomy" id="796027"/>
    <lineage>
        <taxon>Eukaryota</taxon>
        <taxon>Fungi</taxon>
        <taxon>Dikarya</taxon>
        <taxon>Ascomycota</taxon>
        <taxon>Saccharomycotina</taxon>
        <taxon>Dipodascomycetes</taxon>
        <taxon>Dipodascales</taxon>
        <taxon>Trichomonascaceae</taxon>
        <taxon>Sugiyamaella</taxon>
    </lineage>
</organism>
<dbReference type="InterPro" id="IPR045209">
    <property type="entry name" value="Rrp5"/>
</dbReference>
<accession>A0A167C4U7</accession>
<dbReference type="SUPFAM" id="SSF48452">
    <property type="entry name" value="TPR-like"/>
    <property type="match status" value="2"/>
</dbReference>
<feature type="domain" description="S1 motif" evidence="6">
    <location>
        <begin position="85"/>
        <end position="157"/>
    </location>
</feature>
<dbReference type="PANTHER" id="PTHR23270">
    <property type="entry name" value="PROGRAMMED CELL DEATH PROTEIN 11 PRE-RRNA PROCESSING PROTEIN RRP5"/>
    <property type="match status" value="1"/>
</dbReference>
<dbReference type="InterPro" id="IPR012340">
    <property type="entry name" value="NA-bd_OB-fold"/>
</dbReference>
<feature type="region of interest" description="Disordered" evidence="5">
    <location>
        <begin position="813"/>
        <end position="845"/>
    </location>
</feature>
<feature type="compositionally biased region" description="Acidic residues" evidence="5">
    <location>
        <begin position="747"/>
        <end position="786"/>
    </location>
</feature>
<dbReference type="InterPro" id="IPR003029">
    <property type="entry name" value="S1_domain"/>
</dbReference>
<dbReference type="GO" id="GO:0003723">
    <property type="term" value="F:RNA binding"/>
    <property type="evidence" value="ECO:0007669"/>
    <property type="project" value="TreeGrafter"/>
</dbReference>
<feature type="domain" description="S1 motif" evidence="6">
    <location>
        <begin position="280"/>
        <end position="356"/>
    </location>
</feature>
<sequence>MKTPGSIVVLQPKGAVVEFFGGVRGYLPVAEISEAFIKDPKDHFRLGQSVAVRVLSVDPEAERLLVSCRTDSSNSQAQLESLGPGTVVSASIVEKTKDGVVVNVEPQNVRGVIPLGHLTDGNDTRAQMKSLKVGENLESLVILERNFSKRFVMLSAKKSLVEDARAGKFPSDISQISVGDKLHGYVKNATIKGLFVGFAGSLTGLALKQDLSTEFVSDPAEKFSPMQSVECYVVNIDDAIGRFQLSLLAPKPKTLKKETSSGGFTPVDEAVTSIDEFVPGKITKAQIVSVKETQLNVKLAENVQGRIDVSQIYDDYKSIPNSKDPLGEFKKGEIVDVKIIGYHDARNHTFLAISHRSASHLVYELSAKKSDLNSSSYKPLTLEDVKVGSSWLAFINNLTVDFAWVNLSPTVRGRIPLFDLTNNADELEDVEAHYPIGSAIECSVIEVDIKTSNLKLSVRAHNGTAVNDYSDVKVGQTLPTLVTKVTETLVFVKLGANISGAAYISDALDDYSADLKLTYLPHQLVKAKIIDVDTSNKRISVTLRPSQTEKDAEKPVDQHIQSIEDVQKGSIVRAFVKNVADKGLFVSLGRNITARIQIKNLSDSYLKDWKKYYTVGQVVTGKVLSVDEHNSRVELSLKESAVTGKDPREVSGLGSINENDIFDGVITKVEDFGVFVKLDGTSITGLCHKSEVADVPLQDMSKVFSEGDKVKAKILKIDTEKRRVSLGLKASYFTELESDVEMEEFDVNNDEDDDDDDELDNSVAFEDDSEEEEEGDESDDESDEDNGIAVTASKKSSNGLSVGFDWTGTNVLDEMNTKEDGDDNEDDDSSNEEEGRSRKRRKRSKFVEDKTGTLNTKLPQSIQDFERLLVGSPNSSIMWMNYMAFQLQLSEIEKAREIAQRALKTINFREEQERLNVWIALLNLENSFGTNQTAEDTFKEAIQFMDSKTIHMKYAGILSQSEGKAKKAEELYDVAMKKFGGEDMSIWITYANFLFDHDNAAKARSLLDRSLRMLPARNHKEIITKFAQLEYTKGEAERGRTLFEGLISSYPRRIDLWIVYLDYEIKNGDKETVEKLFERVIGVKLTMKQAKFFFKKWLGFEDKLGDSKKVDYVKAKASEYVSSRTEQEE</sequence>
<dbReference type="InterPro" id="IPR048058">
    <property type="entry name" value="Rrp5_S1_rpt_hs11_sc8"/>
</dbReference>
<gene>
    <name evidence="7" type="primary">RRP5</name>
    <name evidence="7" type="ORF">AWJ20_4018</name>
</gene>
<dbReference type="EMBL" id="CP014500">
    <property type="protein sequence ID" value="ANB11216.1"/>
    <property type="molecule type" value="Genomic_DNA"/>
</dbReference>
<dbReference type="GO" id="GO:0006364">
    <property type="term" value="P:rRNA processing"/>
    <property type="evidence" value="ECO:0007669"/>
    <property type="project" value="UniProtKB-KW"/>
</dbReference>
<dbReference type="Proteomes" id="UP000189580">
    <property type="component" value="Chromosome c"/>
</dbReference>
<comment type="subcellular location">
    <subcellularLocation>
        <location evidence="1">Nucleus</location>
        <location evidence="1">Nucleolus</location>
    </subcellularLocation>
</comment>
<feature type="compositionally biased region" description="Acidic residues" evidence="5">
    <location>
        <begin position="820"/>
        <end position="832"/>
    </location>
</feature>
<dbReference type="CDD" id="cd05703">
    <property type="entry name" value="S1_Rrp5_repeat_hs12_sc9"/>
    <property type="match status" value="1"/>
</dbReference>
<dbReference type="Pfam" id="PF23459">
    <property type="entry name" value="S1_RRP5"/>
    <property type="match status" value="1"/>
</dbReference>
<dbReference type="CDD" id="cd05702">
    <property type="entry name" value="S1_Rrp5_repeat_hs11_sc8"/>
    <property type="match status" value="1"/>
</dbReference>
<dbReference type="PANTHER" id="PTHR23270:SF10">
    <property type="entry name" value="PROTEIN RRP5 HOMOLOG"/>
    <property type="match status" value="1"/>
</dbReference>
<feature type="domain" description="S1 motif" evidence="6">
    <location>
        <begin position="388"/>
        <end position="459"/>
    </location>
</feature>
<evidence type="ECO:0000313" key="7">
    <source>
        <dbReference type="EMBL" id="ANB11216.1"/>
    </source>
</evidence>
<keyword evidence="8" id="KW-1185">Reference proteome</keyword>
<feature type="domain" description="S1 motif" evidence="6">
    <location>
        <begin position="179"/>
        <end position="248"/>
    </location>
</feature>
<feature type="region of interest" description="Disordered" evidence="5">
    <location>
        <begin position="747"/>
        <end position="794"/>
    </location>
</feature>
<dbReference type="KEGG" id="slb:AWJ20_4018"/>
<dbReference type="FunFam" id="2.40.50.140:FF:000155">
    <property type="entry name" value="rRNA biogenesis protein RRP5"/>
    <property type="match status" value="1"/>
</dbReference>
<dbReference type="SMART" id="SM00316">
    <property type="entry name" value="S1"/>
    <property type="match status" value="8"/>
</dbReference>
<evidence type="ECO:0000256" key="4">
    <source>
        <dbReference type="ARBA" id="ARBA00023242"/>
    </source>
</evidence>
<evidence type="ECO:0000259" key="6">
    <source>
        <dbReference type="PROSITE" id="PS50126"/>
    </source>
</evidence>
<feature type="domain" description="S1 motif" evidence="6">
    <location>
        <begin position="475"/>
        <end position="544"/>
    </location>
</feature>
<dbReference type="CDD" id="cd05707">
    <property type="entry name" value="S1_Rrp5_repeat_sc11"/>
    <property type="match status" value="1"/>
</dbReference>
<dbReference type="CDD" id="cd05698">
    <property type="entry name" value="S1_Rrp5_repeat_hs6_sc5"/>
    <property type="match status" value="1"/>
</dbReference>
<reference evidence="7 8" key="1">
    <citation type="submission" date="2016-02" db="EMBL/GenBank/DDBJ databases">
        <title>Complete genome sequence and transcriptome regulation of the pentose utilising yeast Sugiyamaella lignohabitans.</title>
        <authorList>
            <person name="Bellasio M."/>
            <person name="Peymann A."/>
            <person name="Valli M."/>
            <person name="Sipitzky M."/>
            <person name="Graf A."/>
            <person name="Sauer M."/>
            <person name="Marx H."/>
            <person name="Mattanovich D."/>
        </authorList>
    </citation>
    <scope>NUCLEOTIDE SEQUENCE [LARGE SCALE GENOMIC DNA]</scope>
    <source>
        <strain evidence="7 8">CBS 10342</strain>
    </source>
</reference>
<dbReference type="Gene3D" id="1.25.40.10">
    <property type="entry name" value="Tetratricopeptide repeat domain"/>
    <property type="match status" value="1"/>
</dbReference>
<evidence type="ECO:0000256" key="3">
    <source>
        <dbReference type="ARBA" id="ARBA00022737"/>
    </source>
</evidence>
<keyword evidence="3" id="KW-0677">Repeat</keyword>
<dbReference type="RefSeq" id="XP_018733693.1">
    <property type="nucleotide sequence ID" value="XM_018881066.1"/>
</dbReference>
<evidence type="ECO:0000256" key="2">
    <source>
        <dbReference type="ARBA" id="ARBA00022552"/>
    </source>
</evidence>
<dbReference type="FunFam" id="2.40.50.140:FF:000103">
    <property type="entry name" value="protein RRP5 homolog"/>
    <property type="match status" value="1"/>
</dbReference>
<dbReference type="InterPro" id="IPR003107">
    <property type="entry name" value="HAT"/>
</dbReference>
<dbReference type="GeneID" id="30036104"/>
<dbReference type="CDD" id="cd05708">
    <property type="entry name" value="S1_Rrp5_repeat_sc12"/>
    <property type="match status" value="1"/>
</dbReference>
<name>A0A167C4U7_9ASCO</name>
<feature type="domain" description="S1 motif" evidence="6">
    <location>
        <begin position="659"/>
        <end position="729"/>
    </location>
</feature>
<dbReference type="Pfam" id="PF00575">
    <property type="entry name" value="S1"/>
    <property type="match status" value="4"/>
</dbReference>
<dbReference type="InterPro" id="IPR011990">
    <property type="entry name" value="TPR-like_helical_dom_sf"/>
</dbReference>
<dbReference type="OrthoDB" id="412781at2759"/>
<feature type="domain" description="S1 motif" evidence="6">
    <location>
        <begin position="569"/>
        <end position="638"/>
    </location>
</feature>